<protein>
    <submittedName>
        <fullName evidence="3">Uncharacterized protein LOC109477940</fullName>
    </submittedName>
</protein>
<dbReference type="GeneID" id="109477940"/>
<dbReference type="OrthoDB" id="10352042at2759"/>
<evidence type="ECO:0000256" key="1">
    <source>
        <dbReference type="SAM" id="MobiDB-lite"/>
    </source>
</evidence>
<dbReference type="KEGG" id="bbel:109477940"/>
<gene>
    <name evidence="3" type="primary">LOC109477940</name>
</gene>
<name>A0A6P4ZZD8_BRABE</name>
<evidence type="ECO:0000313" key="2">
    <source>
        <dbReference type="Proteomes" id="UP000515135"/>
    </source>
</evidence>
<dbReference type="Proteomes" id="UP000515135">
    <property type="component" value="Unplaced"/>
</dbReference>
<feature type="region of interest" description="Disordered" evidence="1">
    <location>
        <begin position="153"/>
        <end position="200"/>
    </location>
</feature>
<dbReference type="RefSeq" id="XP_019634961.1">
    <property type="nucleotide sequence ID" value="XM_019779402.1"/>
</dbReference>
<proteinExistence type="predicted"/>
<reference evidence="3" key="1">
    <citation type="submission" date="2025-08" db="UniProtKB">
        <authorList>
            <consortium name="RefSeq"/>
        </authorList>
    </citation>
    <scope>IDENTIFICATION</scope>
    <source>
        <tissue evidence="3">Gonad</tissue>
    </source>
</reference>
<accession>A0A6P4ZZD8</accession>
<organism evidence="2 3">
    <name type="scientific">Branchiostoma belcheri</name>
    <name type="common">Amphioxus</name>
    <dbReference type="NCBI Taxonomy" id="7741"/>
    <lineage>
        <taxon>Eukaryota</taxon>
        <taxon>Metazoa</taxon>
        <taxon>Chordata</taxon>
        <taxon>Cephalochordata</taxon>
        <taxon>Leptocardii</taxon>
        <taxon>Amphioxiformes</taxon>
        <taxon>Branchiostomatidae</taxon>
        <taxon>Branchiostoma</taxon>
    </lineage>
</organism>
<feature type="compositionally biased region" description="Low complexity" evidence="1">
    <location>
        <begin position="165"/>
        <end position="181"/>
    </location>
</feature>
<feature type="region of interest" description="Disordered" evidence="1">
    <location>
        <begin position="125"/>
        <end position="144"/>
    </location>
</feature>
<evidence type="ECO:0000313" key="3">
    <source>
        <dbReference type="RefSeq" id="XP_019634961.1"/>
    </source>
</evidence>
<dbReference type="AlphaFoldDB" id="A0A6P4ZZD8"/>
<sequence length="200" mass="21690">MWISCEPDKTHKVNTFAGRLGVRMLPSSPKNAGFVLCNNEHPVLRYLVCRGSEQASRFNTDREVVTVVEADNTWTDIGQVGDNVYMIGPCAKTKEQVKEQAPNLHFLESGETVPLAVSTGTADHGNITVSSGDHAPITESDMEQHPKIVTVVEEDQGKRDGPEESGSTGHLLTTTDLGGTDNHQDQTDDVYPSIQDAVSS</sequence>
<keyword evidence="2" id="KW-1185">Reference proteome</keyword>